<dbReference type="InterPro" id="IPR016898">
    <property type="entry name" value="Polyphosphate_phosphotransfera"/>
</dbReference>
<reference evidence="6" key="1">
    <citation type="submission" date="2017-08" db="EMBL/GenBank/DDBJ databases">
        <title>A dynamic microbial community with high functional redundancy inhabits the cold, oxic subseafloor aquifer.</title>
        <authorList>
            <person name="Tully B.J."/>
            <person name="Wheat C.G."/>
            <person name="Glazer B.T."/>
            <person name="Huber J.A."/>
        </authorList>
    </citation>
    <scope>NUCLEOTIDE SEQUENCE [LARGE SCALE GENOMIC DNA]</scope>
</reference>
<protein>
    <recommendedName>
        <fullName evidence="4">Polyphosphate kinase-2-related domain-containing protein</fullName>
    </recommendedName>
</protein>
<dbReference type="Proteomes" id="UP000218327">
    <property type="component" value="Unassembled WGS sequence"/>
</dbReference>
<evidence type="ECO:0000259" key="4">
    <source>
        <dbReference type="Pfam" id="PF03976"/>
    </source>
</evidence>
<dbReference type="GO" id="GO:0008976">
    <property type="term" value="F:polyphosphate kinase activity"/>
    <property type="evidence" value="ECO:0007669"/>
    <property type="project" value="InterPro"/>
</dbReference>
<dbReference type="InterPro" id="IPR027417">
    <property type="entry name" value="P-loop_NTPase"/>
</dbReference>
<dbReference type="EMBL" id="NVVJ01000072">
    <property type="protein sequence ID" value="PCJ21732.1"/>
    <property type="molecule type" value="Genomic_DNA"/>
</dbReference>
<dbReference type="SUPFAM" id="SSF52540">
    <property type="entry name" value="P-loop containing nucleoside triphosphate hydrolases"/>
    <property type="match status" value="1"/>
</dbReference>
<evidence type="ECO:0000313" key="5">
    <source>
        <dbReference type="EMBL" id="PCJ21732.1"/>
    </source>
</evidence>
<comment type="caution">
    <text evidence="5">The sequence shown here is derived from an EMBL/GenBank/DDBJ whole genome shotgun (WGS) entry which is preliminary data.</text>
</comment>
<gene>
    <name evidence="5" type="ORF">COA96_15350</name>
</gene>
<evidence type="ECO:0000256" key="3">
    <source>
        <dbReference type="ARBA" id="ARBA00022777"/>
    </source>
</evidence>
<keyword evidence="2" id="KW-0808">Transferase</keyword>
<evidence type="ECO:0000256" key="2">
    <source>
        <dbReference type="ARBA" id="ARBA00022679"/>
    </source>
</evidence>
<name>A0A2A5AR46_9GAMM</name>
<proteinExistence type="inferred from homology"/>
<accession>A0A2A5AR46</accession>
<keyword evidence="3" id="KW-0418">Kinase</keyword>
<sequence length="209" mass="24797">MYHQKRNAVLVFEGWDAGGKGSAIRRVTAAMDARLYRVIPIAAPTDEEKGHHYLWRFWRHIPRAGYTSIYDRSWYGRVLVERVEGFAKEDEWLRSYQEINDFEEHLVDHGMTLFKFWIHISKEEQLRRFKEREGDPRKQHKITDEDWRNREKWDDYQLAVNDMVAHTSTARTPWTLVSGNDKKYARIQILDTICKGLEATLMAGTKPDL</sequence>
<evidence type="ECO:0000313" key="6">
    <source>
        <dbReference type="Proteomes" id="UP000218327"/>
    </source>
</evidence>
<dbReference type="Pfam" id="PF03976">
    <property type="entry name" value="PPK2"/>
    <property type="match status" value="1"/>
</dbReference>
<dbReference type="InterPro" id="IPR022488">
    <property type="entry name" value="PPK2-related"/>
</dbReference>
<organism evidence="5 6">
    <name type="scientific">SAR86 cluster bacterium</name>
    <dbReference type="NCBI Taxonomy" id="2030880"/>
    <lineage>
        <taxon>Bacteria</taxon>
        <taxon>Pseudomonadati</taxon>
        <taxon>Pseudomonadota</taxon>
        <taxon>Gammaproteobacteria</taxon>
        <taxon>SAR86 cluster</taxon>
    </lineage>
</organism>
<dbReference type="Gene3D" id="3.40.50.300">
    <property type="entry name" value="P-loop containing nucleotide triphosphate hydrolases"/>
    <property type="match status" value="1"/>
</dbReference>
<dbReference type="PANTHER" id="PTHR34383:SF3">
    <property type="entry name" value="POLYPHOSPHATE:AMP PHOSPHOTRANSFERASE"/>
    <property type="match status" value="1"/>
</dbReference>
<evidence type="ECO:0000256" key="1">
    <source>
        <dbReference type="ARBA" id="ARBA00009924"/>
    </source>
</evidence>
<dbReference type="PANTHER" id="PTHR34383">
    <property type="entry name" value="POLYPHOSPHATE:AMP PHOSPHOTRANSFERASE-RELATED"/>
    <property type="match status" value="1"/>
</dbReference>
<feature type="domain" description="Polyphosphate kinase-2-related" evidence="4">
    <location>
        <begin position="2"/>
        <end position="199"/>
    </location>
</feature>
<comment type="similarity">
    <text evidence="1">Belongs to the polyphosphate kinase 2 (PPK2) family. Class I subfamily.</text>
</comment>
<dbReference type="AlphaFoldDB" id="A0A2A5AR46"/>
<dbReference type="PIRSF" id="PIRSF028756">
    <property type="entry name" value="PPK2_prd"/>
    <property type="match status" value="1"/>
</dbReference>